<dbReference type="InParanoid" id="A0A5J5FA38"/>
<keyword evidence="1" id="KW-0677">Repeat</keyword>
<evidence type="ECO:0000313" key="4">
    <source>
        <dbReference type="EMBL" id="KAA8913677.1"/>
    </source>
</evidence>
<name>A0A5J5FA38_9PEZI</name>
<dbReference type="AlphaFoldDB" id="A0A5J5FA38"/>
<reference evidence="4 5" key="1">
    <citation type="submission" date="2019-09" db="EMBL/GenBank/DDBJ databases">
        <title>Draft genome of the ectomycorrhizal ascomycete Sphaerosporella brunnea.</title>
        <authorList>
            <consortium name="DOE Joint Genome Institute"/>
            <person name="Benucci G.M."/>
            <person name="Marozzi G."/>
            <person name="Antonielli L."/>
            <person name="Sanchez S."/>
            <person name="Marco P."/>
            <person name="Wang X."/>
            <person name="Falini L.B."/>
            <person name="Barry K."/>
            <person name="Haridas S."/>
            <person name="Lipzen A."/>
            <person name="Labutti K."/>
            <person name="Grigoriev I.V."/>
            <person name="Murat C."/>
            <person name="Martin F."/>
            <person name="Albertini E."/>
            <person name="Donnini D."/>
            <person name="Bonito G."/>
        </authorList>
    </citation>
    <scope>NUCLEOTIDE SEQUENCE [LARGE SCALE GENOMIC DNA]</scope>
    <source>
        <strain evidence="4 5">Sb_GMNB300</strain>
    </source>
</reference>
<dbReference type="EMBL" id="VXIS01000013">
    <property type="protein sequence ID" value="KAA8913677.1"/>
    <property type="molecule type" value="Genomic_DNA"/>
</dbReference>
<evidence type="ECO:0000256" key="2">
    <source>
        <dbReference type="ARBA" id="ARBA00023043"/>
    </source>
</evidence>
<sequence length="262" mass="27978">MEYNMWTGDLDDLFYEDEYEPSEPRYIFTKRDRELYNAVCASDLEAVRRAIAAGGNVNAVQEYDGCILQTAAHRADEAVIDLLLSRGAEDINTGVDSVCGSAVTAAARGNRVEILKKLLDSGIDPKATRPGRLGPPIIAAAEVGCASAVKVLLDYGVDPNEFSYSMYATPLQAAAKYGSVDTVRVLLQAGAKVNTQGGYHGDALQAAARYGFMQVVEMLLDAGADPTAQCGVDGSALKGAKQRGHVEVAKRLEVAIANYHKS</sequence>
<proteinExistence type="predicted"/>
<comment type="caution">
    <text evidence="4">The sequence shown here is derived from an EMBL/GenBank/DDBJ whole genome shotgun (WGS) entry which is preliminary data.</text>
</comment>
<dbReference type="InterPro" id="IPR036770">
    <property type="entry name" value="Ankyrin_rpt-contain_sf"/>
</dbReference>
<dbReference type="InterPro" id="IPR002110">
    <property type="entry name" value="Ankyrin_rpt"/>
</dbReference>
<dbReference type="Proteomes" id="UP000326924">
    <property type="component" value="Unassembled WGS sequence"/>
</dbReference>
<evidence type="ECO:0000256" key="1">
    <source>
        <dbReference type="ARBA" id="ARBA00022737"/>
    </source>
</evidence>
<evidence type="ECO:0000256" key="3">
    <source>
        <dbReference type="PROSITE-ProRule" id="PRU00023"/>
    </source>
</evidence>
<dbReference type="InterPro" id="IPR050745">
    <property type="entry name" value="Multifunctional_regulatory"/>
</dbReference>
<keyword evidence="5" id="KW-1185">Reference proteome</keyword>
<keyword evidence="2 3" id="KW-0040">ANK repeat</keyword>
<gene>
    <name evidence="4" type="ORF">FN846DRAFT_929172</name>
</gene>
<feature type="repeat" description="ANK" evidence="3">
    <location>
        <begin position="166"/>
        <end position="198"/>
    </location>
</feature>
<dbReference type="PROSITE" id="PS50297">
    <property type="entry name" value="ANK_REP_REGION"/>
    <property type="match status" value="1"/>
</dbReference>
<dbReference type="Pfam" id="PF12796">
    <property type="entry name" value="Ank_2"/>
    <property type="match status" value="2"/>
</dbReference>
<organism evidence="4 5">
    <name type="scientific">Sphaerosporella brunnea</name>
    <dbReference type="NCBI Taxonomy" id="1250544"/>
    <lineage>
        <taxon>Eukaryota</taxon>
        <taxon>Fungi</taxon>
        <taxon>Dikarya</taxon>
        <taxon>Ascomycota</taxon>
        <taxon>Pezizomycotina</taxon>
        <taxon>Pezizomycetes</taxon>
        <taxon>Pezizales</taxon>
        <taxon>Pyronemataceae</taxon>
        <taxon>Sphaerosporella</taxon>
    </lineage>
</organism>
<protein>
    <submittedName>
        <fullName evidence="4">Ankyrin repeat-containing domain protein</fullName>
    </submittedName>
</protein>
<dbReference type="PANTHER" id="PTHR24189:SF50">
    <property type="entry name" value="ANKYRIN REPEAT AND SOCS BOX PROTEIN 2"/>
    <property type="match status" value="1"/>
</dbReference>
<accession>A0A5J5FA38</accession>
<dbReference type="PROSITE" id="PS50088">
    <property type="entry name" value="ANK_REPEAT"/>
    <property type="match status" value="1"/>
</dbReference>
<dbReference type="SMART" id="SM00248">
    <property type="entry name" value="ANK"/>
    <property type="match status" value="6"/>
</dbReference>
<evidence type="ECO:0000313" key="5">
    <source>
        <dbReference type="Proteomes" id="UP000326924"/>
    </source>
</evidence>
<dbReference type="PANTHER" id="PTHR24189">
    <property type="entry name" value="MYOTROPHIN"/>
    <property type="match status" value="1"/>
</dbReference>
<dbReference type="OrthoDB" id="4772757at2759"/>
<dbReference type="SUPFAM" id="SSF48403">
    <property type="entry name" value="Ankyrin repeat"/>
    <property type="match status" value="1"/>
</dbReference>
<dbReference type="Gene3D" id="1.25.40.20">
    <property type="entry name" value="Ankyrin repeat-containing domain"/>
    <property type="match status" value="2"/>
</dbReference>